<protein>
    <recommendedName>
        <fullName evidence="6">Transcription repressor</fullName>
    </recommendedName>
    <alternativeName>
        <fullName evidence="6">Ovate family protein</fullName>
    </alternativeName>
</protein>
<feature type="compositionally biased region" description="Basic residues" evidence="7">
    <location>
        <begin position="173"/>
        <end position="186"/>
    </location>
</feature>
<feature type="region of interest" description="Disordered" evidence="7">
    <location>
        <begin position="23"/>
        <end position="54"/>
    </location>
</feature>
<evidence type="ECO:0000256" key="1">
    <source>
        <dbReference type="ARBA" id="ARBA00004123"/>
    </source>
</evidence>
<evidence type="ECO:0000256" key="4">
    <source>
        <dbReference type="ARBA" id="ARBA00023163"/>
    </source>
</evidence>
<feature type="domain" description="OVATE" evidence="8">
    <location>
        <begin position="239"/>
        <end position="298"/>
    </location>
</feature>
<feature type="compositionally biased region" description="Basic residues" evidence="7">
    <location>
        <begin position="43"/>
        <end position="54"/>
    </location>
</feature>
<dbReference type="Pfam" id="PF04844">
    <property type="entry name" value="Ovate"/>
    <property type="match status" value="1"/>
</dbReference>
<evidence type="ECO:0000313" key="10">
    <source>
        <dbReference type="Proteomes" id="UP001318860"/>
    </source>
</evidence>
<evidence type="ECO:0000256" key="2">
    <source>
        <dbReference type="ARBA" id="ARBA00022491"/>
    </source>
</evidence>
<accession>A0ABR0UJ15</accession>
<dbReference type="PROSITE" id="PS51754">
    <property type="entry name" value="OVATE"/>
    <property type="match status" value="1"/>
</dbReference>
<keyword evidence="5 6" id="KW-0539">Nucleus</keyword>
<dbReference type="PANTHER" id="PTHR33057:SF128">
    <property type="entry name" value="TRANSCRIPTION REPRESSOR OFP3"/>
    <property type="match status" value="1"/>
</dbReference>
<dbReference type="PANTHER" id="PTHR33057">
    <property type="entry name" value="TRANSCRIPTION REPRESSOR OFP7-RELATED"/>
    <property type="match status" value="1"/>
</dbReference>
<gene>
    <name evidence="9" type="ORF">DH2020_044087</name>
</gene>
<comment type="function">
    <text evidence="6">Transcriptional repressor that regulates multiple aspects of plant growth and development.</text>
</comment>
<keyword evidence="4 6" id="KW-0804">Transcription</keyword>
<sequence>MLPPHQNPRKAFYHTSESRVIYNSPKNSKSFDTHFPNCDPPRKSSKPKRAKRKTIYMPSPRKINPDCISQEPEIPVWLKPGKFDHFQDNFQAAPVDDLITSPDRDFLESDPLSEFDSYNDGFSSSRSCKLSPSATDIIFDVDEISYGTINIDMLEEFNMVPEPELGPILTKPRNVKKHSPRQKSPKIKNSSVRFPTEKPRKSGVKIRGNGPKIASKKTETRKSVKGEKKGLFYSESFAIVKASVDPERDFRDSMLEMIVENNIRASKDLEDLLACYLSLNSNQYHGLIIKAFEQIWFNMPQHHFQL</sequence>
<evidence type="ECO:0000256" key="3">
    <source>
        <dbReference type="ARBA" id="ARBA00023015"/>
    </source>
</evidence>
<comment type="caution">
    <text evidence="9">The sequence shown here is derived from an EMBL/GenBank/DDBJ whole genome shotgun (WGS) entry which is preliminary data.</text>
</comment>
<evidence type="ECO:0000313" key="9">
    <source>
        <dbReference type="EMBL" id="KAK6122170.1"/>
    </source>
</evidence>
<name>A0ABR0UJ15_REHGL</name>
<proteinExistence type="predicted"/>
<dbReference type="NCBIfam" id="TIGR01568">
    <property type="entry name" value="A_thal_3678"/>
    <property type="match status" value="1"/>
</dbReference>
<dbReference type="Proteomes" id="UP001318860">
    <property type="component" value="Unassembled WGS sequence"/>
</dbReference>
<evidence type="ECO:0000259" key="8">
    <source>
        <dbReference type="PROSITE" id="PS51754"/>
    </source>
</evidence>
<keyword evidence="2 6" id="KW-0678">Repressor</keyword>
<reference evidence="9 10" key="1">
    <citation type="journal article" date="2021" name="Comput. Struct. Biotechnol. J.">
        <title>De novo genome assembly of the potent medicinal plant Rehmannia glutinosa using nanopore technology.</title>
        <authorList>
            <person name="Ma L."/>
            <person name="Dong C."/>
            <person name="Song C."/>
            <person name="Wang X."/>
            <person name="Zheng X."/>
            <person name="Niu Y."/>
            <person name="Chen S."/>
            <person name="Feng W."/>
        </authorList>
    </citation>
    <scope>NUCLEOTIDE SEQUENCE [LARGE SCALE GENOMIC DNA]</scope>
    <source>
        <strain evidence="9">DH-2019</strain>
    </source>
</reference>
<evidence type="ECO:0000256" key="6">
    <source>
        <dbReference type="RuleBase" id="RU367028"/>
    </source>
</evidence>
<evidence type="ECO:0000256" key="5">
    <source>
        <dbReference type="ARBA" id="ARBA00023242"/>
    </source>
</evidence>
<dbReference type="InterPro" id="IPR006458">
    <property type="entry name" value="Ovate_C"/>
</dbReference>
<organism evidence="9 10">
    <name type="scientific">Rehmannia glutinosa</name>
    <name type="common">Chinese foxglove</name>
    <dbReference type="NCBI Taxonomy" id="99300"/>
    <lineage>
        <taxon>Eukaryota</taxon>
        <taxon>Viridiplantae</taxon>
        <taxon>Streptophyta</taxon>
        <taxon>Embryophyta</taxon>
        <taxon>Tracheophyta</taxon>
        <taxon>Spermatophyta</taxon>
        <taxon>Magnoliopsida</taxon>
        <taxon>eudicotyledons</taxon>
        <taxon>Gunneridae</taxon>
        <taxon>Pentapetalae</taxon>
        <taxon>asterids</taxon>
        <taxon>lamiids</taxon>
        <taxon>Lamiales</taxon>
        <taxon>Orobanchaceae</taxon>
        <taxon>Rehmannieae</taxon>
        <taxon>Rehmannia</taxon>
    </lineage>
</organism>
<comment type="subcellular location">
    <subcellularLocation>
        <location evidence="1 6">Nucleus</location>
    </subcellularLocation>
</comment>
<evidence type="ECO:0000256" key="7">
    <source>
        <dbReference type="SAM" id="MobiDB-lite"/>
    </source>
</evidence>
<dbReference type="InterPro" id="IPR038933">
    <property type="entry name" value="Ovate"/>
</dbReference>
<feature type="region of interest" description="Disordered" evidence="7">
    <location>
        <begin position="168"/>
        <end position="220"/>
    </location>
</feature>
<keyword evidence="3 6" id="KW-0805">Transcription regulation</keyword>
<dbReference type="EMBL" id="JABTTQ020002746">
    <property type="protein sequence ID" value="KAK6122170.1"/>
    <property type="molecule type" value="Genomic_DNA"/>
</dbReference>
<keyword evidence="10" id="KW-1185">Reference proteome</keyword>